<evidence type="ECO:0000313" key="7">
    <source>
        <dbReference type="EMBL" id="PTW63268.1"/>
    </source>
</evidence>
<dbReference type="Proteomes" id="UP000244081">
    <property type="component" value="Unassembled WGS sequence"/>
</dbReference>
<comment type="subcellular location">
    <subcellularLocation>
        <location evidence="6">Cytoplasm</location>
    </subcellularLocation>
</comment>
<proteinExistence type="inferred from homology"/>
<dbReference type="Pfam" id="PF02527">
    <property type="entry name" value="GidB"/>
    <property type="match status" value="1"/>
</dbReference>
<gene>
    <name evidence="6" type="primary">rsmG</name>
    <name evidence="7" type="ORF">C8N35_1011319</name>
</gene>
<dbReference type="HAMAP" id="MF_00074">
    <property type="entry name" value="16SrRNA_methyltr_G"/>
    <property type="match status" value="1"/>
</dbReference>
<comment type="function">
    <text evidence="6">Specifically methylates the N7 position of guanine in position 527 of 16S rRNA.</text>
</comment>
<dbReference type="GO" id="GO:0005829">
    <property type="term" value="C:cytosol"/>
    <property type="evidence" value="ECO:0007669"/>
    <property type="project" value="TreeGrafter"/>
</dbReference>
<reference evidence="7 8" key="1">
    <citation type="submission" date="2018-04" db="EMBL/GenBank/DDBJ databases">
        <title>Genomic Encyclopedia of Archaeal and Bacterial Type Strains, Phase II (KMG-II): from individual species to whole genera.</title>
        <authorList>
            <person name="Goeker M."/>
        </authorList>
    </citation>
    <scope>NUCLEOTIDE SEQUENCE [LARGE SCALE GENOMIC DNA]</scope>
    <source>
        <strain evidence="7 8">DSM 23382</strain>
    </source>
</reference>
<dbReference type="InterPro" id="IPR003682">
    <property type="entry name" value="rRNA_ssu_MeTfrase_G"/>
</dbReference>
<dbReference type="SUPFAM" id="SSF53335">
    <property type="entry name" value="S-adenosyl-L-methionine-dependent methyltransferases"/>
    <property type="match status" value="1"/>
</dbReference>
<dbReference type="PANTHER" id="PTHR31760:SF0">
    <property type="entry name" value="S-ADENOSYL-L-METHIONINE-DEPENDENT METHYLTRANSFERASES SUPERFAMILY PROTEIN"/>
    <property type="match status" value="1"/>
</dbReference>
<sequence length="220" mass="24686">MVQPETMRDGPETLDAYFPVSRETRDRLVIYVDLVRRWQKAQNLVSPSTLPHIWLRHVADSMQIHQLAPDIRLWIDFGAGAGFPGLVTAILLADEPSAMVHLVESNQRKAAFLRAVIRETDAAACIHADRIESVTDHWDEAKDGVIEGVSARALADLEALCGFARPFVARGARGFFHKGRDSRSEIVKASHTWNLDLVEHRSLIDPQSAILEIHRIDPFV</sequence>
<feature type="binding site" evidence="6">
    <location>
        <begin position="131"/>
        <end position="132"/>
    </location>
    <ligand>
        <name>S-adenosyl-L-methionine</name>
        <dbReference type="ChEBI" id="CHEBI:59789"/>
    </ligand>
</feature>
<keyword evidence="2 6" id="KW-0698">rRNA processing</keyword>
<keyword evidence="8" id="KW-1185">Reference proteome</keyword>
<dbReference type="Gene3D" id="3.40.50.150">
    <property type="entry name" value="Vaccinia Virus protein VP39"/>
    <property type="match status" value="1"/>
</dbReference>
<evidence type="ECO:0000256" key="5">
    <source>
        <dbReference type="ARBA" id="ARBA00022691"/>
    </source>
</evidence>
<evidence type="ECO:0000256" key="1">
    <source>
        <dbReference type="ARBA" id="ARBA00022490"/>
    </source>
</evidence>
<comment type="caution">
    <text evidence="6">Lacks conserved residue(s) required for the propagation of feature annotation.</text>
</comment>
<evidence type="ECO:0000256" key="3">
    <source>
        <dbReference type="ARBA" id="ARBA00022603"/>
    </source>
</evidence>
<protein>
    <recommendedName>
        <fullName evidence="6">Ribosomal RNA small subunit methyltransferase G</fullName>
        <ecNumber evidence="6">2.1.1.170</ecNumber>
    </recommendedName>
    <alternativeName>
        <fullName evidence="6">16S rRNA 7-methylguanosine methyltransferase</fullName>
        <shortName evidence="6">16S rRNA m7G methyltransferase</shortName>
    </alternativeName>
</protein>
<feature type="binding site" evidence="6">
    <location>
        <position position="152"/>
    </location>
    <ligand>
        <name>S-adenosyl-L-methionine</name>
        <dbReference type="ChEBI" id="CHEBI:59789"/>
    </ligand>
</feature>
<dbReference type="EC" id="2.1.1.170" evidence="6"/>
<name>A0A2T5VHR6_9HYPH</name>
<accession>A0A2T5VHR6</accession>
<feature type="binding site" evidence="6">
    <location>
        <position position="83"/>
    </location>
    <ligand>
        <name>S-adenosyl-L-methionine</name>
        <dbReference type="ChEBI" id="CHEBI:59789"/>
    </ligand>
</feature>
<keyword evidence="3 6" id="KW-0489">Methyltransferase</keyword>
<dbReference type="InterPro" id="IPR029063">
    <property type="entry name" value="SAM-dependent_MTases_sf"/>
</dbReference>
<dbReference type="GO" id="GO:0070043">
    <property type="term" value="F:rRNA (guanine-N7-)-methyltransferase activity"/>
    <property type="evidence" value="ECO:0007669"/>
    <property type="project" value="UniProtKB-UniRule"/>
</dbReference>
<evidence type="ECO:0000256" key="2">
    <source>
        <dbReference type="ARBA" id="ARBA00022552"/>
    </source>
</evidence>
<keyword evidence="5 6" id="KW-0949">S-adenosyl-L-methionine</keyword>
<evidence type="ECO:0000313" key="8">
    <source>
        <dbReference type="Proteomes" id="UP000244081"/>
    </source>
</evidence>
<comment type="similarity">
    <text evidence="6">Belongs to the methyltransferase superfamily. RNA methyltransferase RsmG family.</text>
</comment>
<dbReference type="PANTHER" id="PTHR31760">
    <property type="entry name" value="S-ADENOSYL-L-METHIONINE-DEPENDENT METHYLTRANSFERASES SUPERFAMILY PROTEIN"/>
    <property type="match status" value="1"/>
</dbReference>
<organism evidence="7 8">
    <name type="scientific">Breoghania corrubedonensis</name>
    <dbReference type="NCBI Taxonomy" id="665038"/>
    <lineage>
        <taxon>Bacteria</taxon>
        <taxon>Pseudomonadati</taxon>
        <taxon>Pseudomonadota</taxon>
        <taxon>Alphaproteobacteria</taxon>
        <taxon>Hyphomicrobiales</taxon>
        <taxon>Stappiaceae</taxon>
        <taxon>Breoghania</taxon>
    </lineage>
</organism>
<dbReference type="AlphaFoldDB" id="A0A2T5VHR6"/>
<evidence type="ECO:0000256" key="4">
    <source>
        <dbReference type="ARBA" id="ARBA00022679"/>
    </source>
</evidence>
<keyword evidence="4 6" id="KW-0808">Transferase</keyword>
<feature type="binding site" evidence="6">
    <location>
        <position position="78"/>
    </location>
    <ligand>
        <name>S-adenosyl-L-methionine</name>
        <dbReference type="ChEBI" id="CHEBI:59789"/>
    </ligand>
</feature>
<dbReference type="PIRSF" id="PIRSF003078">
    <property type="entry name" value="GidB"/>
    <property type="match status" value="1"/>
</dbReference>
<comment type="caution">
    <text evidence="7">The sequence shown here is derived from an EMBL/GenBank/DDBJ whole genome shotgun (WGS) entry which is preliminary data.</text>
</comment>
<dbReference type="EMBL" id="QAYG01000001">
    <property type="protein sequence ID" value="PTW63268.1"/>
    <property type="molecule type" value="Genomic_DNA"/>
</dbReference>
<evidence type="ECO:0000256" key="6">
    <source>
        <dbReference type="HAMAP-Rule" id="MF_00074"/>
    </source>
</evidence>
<comment type="catalytic activity">
    <reaction evidence="6">
        <text>guanosine(527) in 16S rRNA + S-adenosyl-L-methionine = N(7)-methylguanosine(527) in 16S rRNA + S-adenosyl-L-homocysteine</text>
        <dbReference type="Rhea" id="RHEA:42732"/>
        <dbReference type="Rhea" id="RHEA-COMP:10209"/>
        <dbReference type="Rhea" id="RHEA-COMP:10210"/>
        <dbReference type="ChEBI" id="CHEBI:57856"/>
        <dbReference type="ChEBI" id="CHEBI:59789"/>
        <dbReference type="ChEBI" id="CHEBI:74269"/>
        <dbReference type="ChEBI" id="CHEBI:74480"/>
        <dbReference type="EC" id="2.1.1.170"/>
    </reaction>
</comment>
<keyword evidence="1 6" id="KW-0963">Cytoplasm</keyword>